<proteinExistence type="predicted"/>
<name>A0A9D4CTI9_DREPO</name>
<organism evidence="1 2">
    <name type="scientific">Dreissena polymorpha</name>
    <name type="common">Zebra mussel</name>
    <name type="synonym">Mytilus polymorpha</name>
    <dbReference type="NCBI Taxonomy" id="45954"/>
    <lineage>
        <taxon>Eukaryota</taxon>
        <taxon>Metazoa</taxon>
        <taxon>Spiralia</taxon>
        <taxon>Lophotrochozoa</taxon>
        <taxon>Mollusca</taxon>
        <taxon>Bivalvia</taxon>
        <taxon>Autobranchia</taxon>
        <taxon>Heteroconchia</taxon>
        <taxon>Euheterodonta</taxon>
        <taxon>Imparidentia</taxon>
        <taxon>Neoheterodontei</taxon>
        <taxon>Myida</taxon>
        <taxon>Dreissenoidea</taxon>
        <taxon>Dreissenidae</taxon>
        <taxon>Dreissena</taxon>
    </lineage>
</organism>
<accession>A0A9D4CTI9</accession>
<protein>
    <submittedName>
        <fullName evidence="1">Uncharacterized protein</fullName>
    </submittedName>
</protein>
<gene>
    <name evidence="1" type="ORF">DPMN_056581</name>
</gene>
<keyword evidence="2" id="KW-1185">Reference proteome</keyword>
<evidence type="ECO:0000313" key="2">
    <source>
        <dbReference type="Proteomes" id="UP000828390"/>
    </source>
</evidence>
<dbReference type="EMBL" id="JAIWYP010000012">
    <property type="protein sequence ID" value="KAH3730591.1"/>
    <property type="molecule type" value="Genomic_DNA"/>
</dbReference>
<dbReference type="Proteomes" id="UP000828390">
    <property type="component" value="Unassembled WGS sequence"/>
</dbReference>
<evidence type="ECO:0000313" key="1">
    <source>
        <dbReference type="EMBL" id="KAH3730591.1"/>
    </source>
</evidence>
<comment type="caution">
    <text evidence="1">The sequence shown here is derived from an EMBL/GenBank/DDBJ whole genome shotgun (WGS) entry which is preliminary data.</text>
</comment>
<reference evidence="1" key="2">
    <citation type="submission" date="2020-11" db="EMBL/GenBank/DDBJ databases">
        <authorList>
            <person name="McCartney M.A."/>
            <person name="Auch B."/>
            <person name="Kono T."/>
            <person name="Mallez S."/>
            <person name="Becker A."/>
            <person name="Gohl D.M."/>
            <person name="Silverstein K.A.T."/>
            <person name="Koren S."/>
            <person name="Bechman K.B."/>
            <person name="Herman A."/>
            <person name="Abrahante J.E."/>
            <person name="Garbe J."/>
        </authorList>
    </citation>
    <scope>NUCLEOTIDE SEQUENCE</scope>
    <source>
        <strain evidence="1">Duluth1</strain>
        <tissue evidence="1">Whole animal</tissue>
    </source>
</reference>
<reference evidence="1" key="1">
    <citation type="journal article" date="2019" name="bioRxiv">
        <title>The Genome of the Zebra Mussel, Dreissena polymorpha: A Resource for Invasive Species Research.</title>
        <authorList>
            <person name="McCartney M.A."/>
            <person name="Auch B."/>
            <person name="Kono T."/>
            <person name="Mallez S."/>
            <person name="Zhang Y."/>
            <person name="Obille A."/>
            <person name="Becker A."/>
            <person name="Abrahante J.E."/>
            <person name="Garbe J."/>
            <person name="Badalamenti J.P."/>
            <person name="Herman A."/>
            <person name="Mangelson H."/>
            <person name="Liachko I."/>
            <person name="Sullivan S."/>
            <person name="Sone E.D."/>
            <person name="Koren S."/>
            <person name="Silverstein K.A.T."/>
            <person name="Beckman K.B."/>
            <person name="Gohl D.M."/>
        </authorList>
    </citation>
    <scope>NUCLEOTIDE SEQUENCE</scope>
    <source>
        <strain evidence="1">Duluth1</strain>
        <tissue evidence="1">Whole animal</tissue>
    </source>
</reference>
<sequence>MVPSLKLLETLHNNITMKAMAIFLRRATCNKFFTPVNSPMYGPTAITSIKWPEYSKPRCKSCSLK</sequence>
<dbReference type="AlphaFoldDB" id="A0A9D4CTI9"/>